<dbReference type="InterPro" id="IPR006311">
    <property type="entry name" value="TAT_signal"/>
</dbReference>
<dbReference type="GO" id="GO:0016787">
    <property type="term" value="F:hydrolase activity"/>
    <property type="evidence" value="ECO:0007669"/>
    <property type="project" value="UniProtKB-KW"/>
</dbReference>
<feature type="compositionally biased region" description="Acidic residues" evidence="2">
    <location>
        <begin position="415"/>
        <end position="424"/>
    </location>
</feature>
<evidence type="ECO:0000313" key="4">
    <source>
        <dbReference type="EMBL" id="KTG17176.1"/>
    </source>
</evidence>
<dbReference type="Pfam" id="PF08450">
    <property type="entry name" value="SGL"/>
    <property type="match status" value="1"/>
</dbReference>
<dbReference type="InterPro" id="IPR019546">
    <property type="entry name" value="TAT_signal_bac_arc"/>
</dbReference>
<dbReference type="InterPro" id="IPR011042">
    <property type="entry name" value="6-blade_b-propeller_TolB-like"/>
</dbReference>
<dbReference type="PROSITE" id="PS51318">
    <property type="entry name" value="TAT"/>
    <property type="match status" value="1"/>
</dbReference>
<keyword evidence="5" id="KW-1185">Reference proteome</keyword>
<organism evidence="4 5">
    <name type="scientific">Haloferax profundi</name>
    <dbReference type="NCBI Taxonomy" id="1544718"/>
    <lineage>
        <taxon>Archaea</taxon>
        <taxon>Methanobacteriati</taxon>
        <taxon>Methanobacteriota</taxon>
        <taxon>Stenosarchaea group</taxon>
        <taxon>Halobacteria</taxon>
        <taxon>Halobacteriales</taxon>
        <taxon>Haloferacaceae</taxon>
        <taxon>Haloferax</taxon>
    </lineage>
</organism>
<keyword evidence="1" id="KW-0378">Hydrolase</keyword>
<dbReference type="Proteomes" id="UP000053157">
    <property type="component" value="Unassembled WGS sequence"/>
</dbReference>
<dbReference type="SUPFAM" id="SSF63829">
    <property type="entry name" value="Calcium-dependent phosphotriesterase"/>
    <property type="match status" value="1"/>
</dbReference>
<feature type="compositionally biased region" description="Low complexity" evidence="2">
    <location>
        <begin position="329"/>
        <end position="363"/>
    </location>
</feature>
<reference evidence="4 5" key="1">
    <citation type="submission" date="2015-12" db="EMBL/GenBank/DDBJ databases">
        <title>Haloferax profundi sp. nov. isolated from the Discovery deep brine-seawater interface in the Red Sea.</title>
        <authorList>
            <person name="Zhang G."/>
            <person name="Stingl U."/>
            <person name="Rashid M."/>
        </authorList>
    </citation>
    <scope>NUCLEOTIDE SEQUENCE [LARGE SCALE GENOMIC DNA]</scope>
    <source>
        <strain evidence="4 5">SB29</strain>
    </source>
</reference>
<evidence type="ECO:0000256" key="1">
    <source>
        <dbReference type="ARBA" id="ARBA00022801"/>
    </source>
</evidence>
<accession>A0A0W1RU34</accession>
<feature type="domain" description="SMP-30/Gluconolactonase/LRE-like region" evidence="3">
    <location>
        <begin position="228"/>
        <end position="305"/>
    </location>
</feature>
<protein>
    <recommendedName>
        <fullName evidence="3">SMP-30/Gluconolactonase/LRE-like region domain-containing protein</fullName>
    </recommendedName>
</protein>
<dbReference type="PANTHER" id="PTHR47572">
    <property type="entry name" value="LIPOPROTEIN-RELATED"/>
    <property type="match status" value="1"/>
</dbReference>
<comment type="caution">
    <text evidence="4">The sequence shown here is derived from an EMBL/GenBank/DDBJ whole genome shotgun (WGS) entry which is preliminary data.</text>
</comment>
<evidence type="ECO:0000256" key="2">
    <source>
        <dbReference type="SAM" id="MobiDB-lite"/>
    </source>
</evidence>
<evidence type="ECO:0000313" key="5">
    <source>
        <dbReference type="Proteomes" id="UP000053157"/>
    </source>
</evidence>
<proteinExistence type="predicted"/>
<dbReference type="EMBL" id="LOPV01000492">
    <property type="protein sequence ID" value="KTG17176.1"/>
    <property type="molecule type" value="Genomic_DNA"/>
</dbReference>
<dbReference type="InterPro" id="IPR013658">
    <property type="entry name" value="SGL"/>
</dbReference>
<gene>
    <name evidence="4" type="ORF">AUR66_02745</name>
</gene>
<dbReference type="PANTHER" id="PTHR47572:SF4">
    <property type="entry name" value="LACTONASE DRP35"/>
    <property type="match status" value="1"/>
</dbReference>
<name>A0A0W1RU34_9EURY</name>
<evidence type="ECO:0000259" key="3">
    <source>
        <dbReference type="Pfam" id="PF08450"/>
    </source>
</evidence>
<dbReference type="AlphaFoldDB" id="A0A0W1RU34"/>
<feature type="compositionally biased region" description="Low complexity" evidence="2">
    <location>
        <begin position="371"/>
        <end position="384"/>
    </location>
</feature>
<sequence>MRTKISRRTALKALGASGVVLAGGATVISGQSDEQSSDVGELELVYEFEPPEGSPQEPPFGQLPENVAIDPFGNKFVSVPSQVQIWKFGPDDELVDQPFVQFDSTEEFLVGPTGVEFDPNGRLYSAFVSDLSTSEDAETNGVYEIDEENGEYELYAEISNDVEDFPTFPNDIALLENSLLVTDSFSGVIWEVKRGRTEVWAGELWDGEDDFPTGPLAPPAPTADGPQFGPNGLQFTEDKRTLYVANTSKGTIVEIPVLDGSAREPEVFVEGLVAPDGLAMDVDENLYVADNGANQILRISPNGDVEVLAENEGMDGGQETTTEEETTTAEEGTTTAEAGTTTAEEGTTTAEEGTTTAEDGTTTAEEETTTAEEGTTTAEAGTTTSEDETTTDEAGTTTAEEGTTTAEDGTTTTEQGDDQTEPDSEGGVPILDQPADVTFGTTDDQRETLYIVNLALSSQFEEPTPSFVKLDVGIEGLRVER</sequence>
<dbReference type="NCBIfam" id="TIGR01409">
    <property type="entry name" value="TAT_signal_seq"/>
    <property type="match status" value="1"/>
</dbReference>
<dbReference type="Gene3D" id="2.120.10.30">
    <property type="entry name" value="TolB, C-terminal domain"/>
    <property type="match status" value="1"/>
</dbReference>
<dbReference type="InterPro" id="IPR051262">
    <property type="entry name" value="SMP-30/CGR1_Lactonase"/>
</dbReference>
<feature type="region of interest" description="Disordered" evidence="2">
    <location>
        <begin position="312"/>
        <end position="442"/>
    </location>
</feature>
<feature type="compositionally biased region" description="Low complexity" evidence="2">
    <location>
        <begin position="392"/>
        <end position="414"/>
    </location>
</feature>